<feature type="compositionally biased region" description="Polar residues" evidence="1">
    <location>
        <begin position="289"/>
        <end position="306"/>
    </location>
</feature>
<feature type="compositionally biased region" description="Polar residues" evidence="1">
    <location>
        <begin position="322"/>
        <end position="336"/>
    </location>
</feature>
<protein>
    <submittedName>
        <fullName evidence="2">Uncharacterized protein</fullName>
    </submittedName>
</protein>
<name>A0A7S0F847_9STRA</name>
<accession>A0A7S0F847</accession>
<evidence type="ECO:0000313" key="2">
    <source>
        <dbReference type="EMBL" id="CAD8343998.1"/>
    </source>
</evidence>
<reference evidence="2" key="1">
    <citation type="submission" date="2021-01" db="EMBL/GenBank/DDBJ databases">
        <authorList>
            <person name="Corre E."/>
            <person name="Pelletier E."/>
            <person name="Niang G."/>
            <person name="Scheremetjew M."/>
            <person name="Finn R."/>
            <person name="Kale V."/>
            <person name="Holt S."/>
            <person name="Cochrane G."/>
            <person name="Meng A."/>
            <person name="Brown T."/>
            <person name="Cohen L."/>
        </authorList>
    </citation>
    <scope>NUCLEOTIDE SEQUENCE</scope>
    <source>
        <strain evidence="2">B593</strain>
    </source>
</reference>
<feature type="compositionally biased region" description="Low complexity" evidence="1">
    <location>
        <begin position="309"/>
        <end position="321"/>
    </location>
</feature>
<feature type="region of interest" description="Disordered" evidence="1">
    <location>
        <begin position="143"/>
        <end position="189"/>
    </location>
</feature>
<feature type="compositionally biased region" description="Basic and acidic residues" evidence="1">
    <location>
        <begin position="87"/>
        <end position="105"/>
    </location>
</feature>
<feature type="region of interest" description="Disordered" evidence="1">
    <location>
        <begin position="454"/>
        <end position="491"/>
    </location>
</feature>
<feature type="compositionally biased region" description="Polar residues" evidence="1">
    <location>
        <begin position="458"/>
        <end position="483"/>
    </location>
</feature>
<sequence length="956" mass="106584">MSQSRVTQTEDEIVANFLREQHEESFSYNDDIHENENLTGGVGIAPSSDDETSLAEDIRKIARALAPQISELEDVMRDFTETETSDAYDRLTSRSNAKEVSRSMMEEEDDDLNDELKELAMSEQALREELEFAAGMSMLGSPSPIRNGVDPEGIGGITHLPSPVDLSSRMEPKQPAEVPPTRIIDSGPSISSAYTLQDHADYLRLKTEPTGLWYYIQMTSKLLPTAISGANSDDLIKDYCLPIPFRKLKRVYGGLVFYDVWENKRRQAAQSTPSRTPTATPRKTMLGSLLQTPAKSTNPSTATTPAGYTMPVPATPATPTVSNKTPSKSTTQSRTPLQPINASNIEKNNSNVEEPLPVRTIAIRVRPDVLCGAIMDAANHAFEILPSECTTHIIKRQGGHLRAAVYLPKEQLAYVADIQLCTQKNDALERRLLLRFYHIQDDPDALTELAQILHRKQQQQQPERNTPSNTNDNDATSYSSAMSRSEDNDVMAKERSMANRHLKQTCSLIQRLMAAEKQKGGVKKMDHNLQSSWLGVRDGPFDSKEAMQYAIGTHLESNFKSCPSVREENKKATPTIRRLTLPSLSKRDWPMLDLSWTLTHHIVEELDTRDCTYNTLTTLPFGQFPSLPTLDVQYCSQLRRLCRENMITYLLKSAKELEQYANRAEYNCAVCITLLNPMLERYGAPKLSLPTPKSLAEYPLEYTPPQTIFPPWGGLVMEALNKVAAKTPTGDINVSKAVGMVYQAFVKQDDEEQGARLGRKNAQIMERLANMQSHQRALVQTIRDSQVYNKSAQDAAAAFLKGCKQALNKGKDGYPDSIEKEVPLLDIKISLGASRSGRCLIGAKQILFVTSYIPLVGSSSSMAFDLNQIQLEIEANPTATFMNPFPNTVNVKLKASNELVFSFRPAMGPARLQTFMNVIQGFARENKPAEYSQVNDDEDILKLAETQSEEEQDLAV</sequence>
<dbReference type="AlphaFoldDB" id="A0A7S0F847"/>
<feature type="region of interest" description="Disordered" evidence="1">
    <location>
        <begin position="86"/>
        <end position="109"/>
    </location>
</feature>
<organism evidence="2">
    <name type="scientific">Pseudo-nitzschia arenysensis</name>
    <dbReference type="NCBI Taxonomy" id="697910"/>
    <lineage>
        <taxon>Eukaryota</taxon>
        <taxon>Sar</taxon>
        <taxon>Stramenopiles</taxon>
        <taxon>Ochrophyta</taxon>
        <taxon>Bacillariophyta</taxon>
        <taxon>Bacillariophyceae</taxon>
        <taxon>Bacillariophycidae</taxon>
        <taxon>Bacillariales</taxon>
        <taxon>Bacillariaceae</taxon>
        <taxon>Pseudo-nitzschia</taxon>
    </lineage>
</organism>
<proteinExistence type="predicted"/>
<feature type="region of interest" description="Disordered" evidence="1">
    <location>
        <begin position="33"/>
        <end position="52"/>
    </location>
</feature>
<dbReference type="EMBL" id="HBEH01000864">
    <property type="protein sequence ID" value="CAD8343998.1"/>
    <property type="molecule type" value="Transcribed_RNA"/>
</dbReference>
<evidence type="ECO:0000256" key="1">
    <source>
        <dbReference type="SAM" id="MobiDB-lite"/>
    </source>
</evidence>
<gene>
    <name evidence="2" type="ORF">PARE0329_LOCUS633</name>
</gene>
<feature type="region of interest" description="Disordered" evidence="1">
    <location>
        <begin position="288"/>
        <end position="336"/>
    </location>
</feature>